<dbReference type="Proteomes" id="UP000015462">
    <property type="component" value="Unassembled WGS sequence"/>
</dbReference>
<name>A0AB33Z1L7_9GAMM</name>
<keyword evidence="2" id="KW-1185">Reference proteome</keyword>
<gene>
    <name evidence="1" type="ORF">L196_06775</name>
</gene>
<comment type="caution">
    <text evidence="1">The sequence shown here is derived from an EMBL/GenBank/DDBJ whole genome shotgun (WGS) entry which is preliminary data.</text>
</comment>
<proteinExistence type="predicted"/>
<accession>A0AB33Z1L7</accession>
<evidence type="ECO:0000313" key="2">
    <source>
        <dbReference type="Proteomes" id="UP000015462"/>
    </source>
</evidence>
<protein>
    <submittedName>
        <fullName evidence="1">Uncharacterized protein</fullName>
    </submittedName>
</protein>
<evidence type="ECO:0000313" key="1">
    <source>
        <dbReference type="EMBL" id="EPD13326.1"/>
    </source>
</evidence>
<dbReference type="RefSeq" id="WP_015005046.1">
    <property type="nucleotide sequence ID" value="NZ_FQZJ01000003.1"/>
</dbReference>
<reference evidence="1 2" key="1">
    <citation type="journal article" date="2013" name="Genome Announc.">
        <title>Genome Sequence of the Pyrene- and Fluoranthene-Degrading Bacterium Cycloclasticus sp. Strain PY97M.</title>
        <authorList>
            <person name="Cui Z."/>
            <person name="Xu G."/>
            <person name="Li Q."/>
            <person name="Gao W."/>
            <person name="Zheng L."/>
        </authorList>
    </citation>
    <scope>NUCLEOTIDE SEQUENCE [LARGE SCALE GENOMIC DNA]</scope>
    <source>
        <strain evidence="1 2">PY97M</strain>
    </source>
</reference>
<dbReference type="EMBL" id="ASHL01000004">
    <property type="protein sequence ID" value="EPD13326.1"/>
    <property type="molecule type" value="Genomic_DNA"/>
</dbReference>
<organism evidence="1 2">
    <name type="scientific">Cycloclasticus pugetii</name>
    <dbReference type="NCBI Taxonomy" id="34068"/>
    <lineage>
        <taxon>Bacteria</taxon>
        <taxon>Pseudomonadati</taxon>
        <taxon>Pseudomonadota</taxon>
        <taxon>Gammaproteobacteria</taxon>
        <taxon>Thiotrichales</taxon>
        <taxon>Piscirickettsiaceae</taxon>
        <taxon>Cycloclasticus</taxon>
    </lineage>
</organism>
<dbReference type="AlphaFoldDB" id="A0AB33Z1L7"/>
<sequence>MNKKQPEWLSPEEYQMIVGPSLKVAAELAASRGDPTLFKDLPCMLGLMHLVNQLKNYYIDEWAVLSGVSSETSLQKAPEAACMMVLTEGNVAKAELNMMISSLNRAYQQVLDAQIMEQADMDIKRAWEAIKTSQHEQFLALLEQAAKKFVIALDSWEKVRRG</sequence>